<sequence>MESLKNLFKKKKENDTIRIIYANDQDRNKEFPSNRISNTKYTVITFIPKNLMEQFGRAMNIYFLMIGVLQLFPSITPVDPISTWGALLFIFTVSAIKEAFDDYNRGRRDKKANERKYTIFRNGTKQDIQSQYIMVGDIIYLKENEEIPCDLMVLSSSDKEKNSLYVQTSNLDGETDLKIKYSVKETSQLSINELLNFKGILECPPPNAEIYRFDSRLSLKANRKVNTYSHSDWLTVDSNNLILQATHLKNTDYVYGLVVYTGNETKLGKNKMEVPTKWTKLDKEINKITIFIFCLQLTLVLIFGIIGDALRVSYGPKEWYLMYDDSMVGKTIIIPLRFLLLNSMMIPISLKVTIDVIKYAYALFINWDLKMYNADTSSAATANSTALSEDLGQIEYIFTDKTGTLTENIMLFSNCSINGKIYHRNREQEEFSNLIDYNNDSKQQQQQLLQKQKKQKDQPQQHQQQNEEYVELKKAIKQNDQDVVEFFRCLSLCHSIVPMITQDNATGQDTIQYKSSSPDEEALVNASSIIGAKFINRTPDKLETEINGTKETYEILHTFEFSSDRKRMSVVVRDPVTQIIKIICKGADEIIFKLLNKNYYQQQQQPNTDLLQLYSNQIDLFASKGLRTLCLGEKIIQKEDYERWYQNHYQKAITAIENRSALLGEAYQLLERDFDLLGITAIEDKLQENVPQTIQCLRQAQIKIWMLTGDKYSTAIQIANSCNLVTKGSKLFTIDVQMSVEALYKYISSLSQPQQQQSSIIVEGHVLSIVLLFCENNFLKLSQLVGSLICCRVTPSQKAQVVKMIKNTGRITLAIGDGGNDVSMIQEANIGIGISGREGLQASRAADYSIARFKYLQELILIHGRYSYLRTSFVAGYSFYKSMFICFIQILYQLFSGFAGSTFFNSFSLTSYNILFTGLPVIGFIFDKDLPEAIIRRNPHLYNIGQDSKAFNARVIIQWMSRAIFQAIFVFSFTIGPYAFGTSGSTIDYDSFTLTLFFESHTITWINQFLIWGTIPIYFVCVFILNSMSNLDMYTVMTHLFDSGSVWFSMILMIFVSIAPIITIQYLYQSYKPNVVEKIHQVRLYLSSKPDDSSKLVTNNSKVDNENNILNYNSNNNIYQRHNNQQQPQQQKQLNIAVSFKHQFEKKKPLFRSNSNQFDSNKITVDVVVCSKEMEEYENKQIIENNMKSSNQQDKFNVYDDSISIPINNDENDNENENEYKPLLS</sequence>
<dbReference type="STRING" id="5786.F0Z7G1"/>
<feature type="binding site" evidence="14">
    <location>
        <position position="402"/>
    </location>
    <ligand>
        <name>ATP</name>
        <dbReference type="ChEBI" id="CHEBI:30616"/>
    </ligand>
</feature>
<feature type="binding site" evidence="14">
    <location>
        <position position="709"/>
    </location>
    <ligand>
        <name>ATP</name>
        <dbReference type="ChEBI" id="CHEBI:30616"/>
    </ligand>
</feature>
<feature type="binding site" evidence="15">
    <location>
        <position position="402"/>
    </location>
    <ligand>
        <name>Mg(2+)</name>
        <dbReference type="ChEBI" id="CHEBI:18420"/>
    </ligand>
</feature>
<dbReference type="InterPro" id="IPR023299">
    <property type="entry name" value="ATPase_P-typ_cyto_dom_N"/>
</dbReference>
<evidence type="ECO:0000256" key="17">
    <source>
        <dbReference type="SAM" id="MobiDB-lite"/>
    </source>
</evidence>
<feature type="binding site" evidence="14">
    <location>
        <position position="585"/>
    </location>
    <ligand>
        <name>ATP</name>
        <dbReference type="ChEBI" id="CHEBI:30616"/>
    </ligand>
</feature>
<dbReference type="GO" id="GO:0140326">
    <property type="term" value="F:ATPase-coupled intramembrane lipid transporter activity"/>
    <property type="evidence" value="ECO:0000318"/>
    <property type="project" value="GO_Central"/>
</dbReference>
<dbReference type="RefSeq" id="XP_003283326.1">
    <property type="nucleotide sequence ID" value="XM_003283278.1"/>
</dbReference>
<evidence type="ECO:0000256" key="2">
    <source>
        <dbReference type="ARBA" id="ARBA00004308"/>
    </source>
</evidence>
<feature type="domain" description="P-type ATPase N-terminal" evidence="19">
    <location>
        <begin position="20"/>
        <end position="84"/>
    </location>
</feature>
<feature type="transmembrane region" description="Helical" evidence="16">
    <location>
        <begin position="874"/>
        <end position="895"/>
    </location>
</feature>
<organism evidence="21 22">
    <name type="scientific">Dictyostelium purpureum</name>
    <name type="common">Slime mold</name>
    <dbReference type="NCBI Taxonomy" id="5786"/>
    <lineage>
        <taxon>Eukaryota</taxon>
        <taxon>Amoebozoa</taxon>
        <taxon>Evosea</taxon>
        <taxon>Eumycetozoa</taxon>
        <taxon>Dictyostelia</taxon>
        <taxon>Dictyosteliales</taxon>
        <taxon>Dictyosteliaceae</taxon>
        <taxon>Dictyostelium</taxon>
    </lineage>
</organism>
<feature type="binding site" evidence="14">
    <location>
        <position position="798"/>
    </location>
    <ligand>
        <name>ATP</name>
        <dbReference type="ChEBI" id="CHEBI:30616"/>
    </ligand>
</feature>
<dbReference type="InterPro" id="IPR032631">
    <property type="entry name" value="P-type_ATPase_N"/>
</dbReference>
<dbReference type="PANTHER" id="PTHR24092">
    <property type="entry name" value="PROBABLE PHOSPHOLIPID-TRANSPORTING ATPASE"/>
    <property type="match status" value="1"/>
</dbReference>
<evidence type="ECO:0000313" key="21">
    <source>
        <dbReference type="EMBL" id="EGC40136.1"/>
    </source>
</evidence>
<evidence type="ECO:0000259" key="18">
    <source>
        <dbReference type="Pfam" id="PF00122"/>
    </source>
</evidence>
<evidence type="ECO:0000256" key="8">
    <source>
        <dbReference type="ARBA" id="ARBA00022842"/>
    </source>
</evidence>
<feature type="transmembrane region" description="Helical" evidence="16">
    <location>
        <begin position="1046"/>
        <end position="1068"/>
    </location>
</feature>
<feature type="region of interest" description="Disordered" evidence="17">
    <location>
        <begin position="445"/>
        <end position="467"/>
    </location>
</feature>
<keyword evidence="7 14" id="KW-0067">ATP-binding</keyword>
<dbReference type="OrthoDB" id="377733at2759"/>
<feature type="binding site" evidence="14">
    <location>
        <position position="627"/>
    </location>
    <ligand>
        <name>ATP</name>
        <dbReference type="ChEBI" id="CHEBI:30616"/>
    </ligand>
</feature>
<dbReference type="SUPFAM" id="SSF81653">
    <property type="entry name" value="Calcium ATPase, transduction domain A"/>
    <property type="match status" value="1"/>
</dbReference>
<dbReference type="GO" id="GO:0045332">
    <property type="term" value="P:phospholipid translocation"/>
    <property type="evidence" value="ECO:0000318"/>
    <property type="project" value="GO_Central"/>
</dbReference>
<evidence type="ECO:0000259" key="20">
    <source>
        <dbReference type="Pfam" id="PF16212"/>
    </source>
</evidence>
<keyword evidence="4 16" id="KW-0812">Transmembrane</keyword>
<evidence type="ECO:0000256" key="13">
    <source>
        <dbReference type="PIRSR" id="PIRSR606539-1"/>
    </source>
</evidence>
<protein>
    <recommendedName>
        <fullName evidence="16">Phospholipid-transporting ATPase</fullName>
        <ecNumber evidence="16">7.6.2.1</ecNumber>
    </recommendedName>
</protein>
<comment type="catalytic activity">
    <reaction evidence="12 16">
        <text>ATP + H2O + phospholipidSide 1 = ADP + phosphate + phospholipidSide 2.</text>
        <dbReference type="EC" id="7.6.2.1"/>
    </reaction>
</comment>
<feature type="binding site" evidence="14">
    <location>
        <position position="821"/>
    </location>
    <ligand>
        <name>ATP</name>
        <dbReference type="ChEBI" id="CHEBI:30616"/>
    </ligand>
</feature>
<feature type="transmembrane region" description="Helical" evidence="16">
    <location>
        <begin position="327"/>
        <end position="348"/>
    </location>
</feature>
<keyword evidence="9 16" id="KW-1278">Translocase</keyword>
<keyword evidence="11 16" id="KW-0472">Membrane</keyword>
<dbReference type="InterPro" id="IPR001757">
    <property type="entry name" value="P_typ_ATPase"/>
</dbReference>
<dbReference type="FunFam" id="3.40.1110.10:FF:000325">
    <property type="entry name" value="Phospholipid-transporting ATPase"/>
    <property type="match status" value="1"/>
</dbReference>
<dbReference type="InterPro" id="IPR036412">
    <property type="entry name" value="HAD-like_sf"/>
</dbReference>
<dbReference type="NCBIfam" id="TIGR01652">
    <property type="entry name" value="ATPase-Plipid"/>
    <property type="match status" value="1"/>
</dbReference>
<dbReference type="SUPFAM" id="SSF81660">
    <property type="entry name" value="Metal cation-transporting ATPase, ATP-binding domain N"/>
    <property type="match status" value="1"/>
</dbReference>
<evidence type="ECO:0000313" key="22">
    <source>
        <dbReference type="Proteomes" id="UP000001064"/>
    </source>
</evidence>
<keyword evidence="8 15" id="KW-0460">Magnesium</keyword>
<feature type="binding site" evidence="15">
    <location>
        <position position="817"/>
    </location>
    <ligand>
        <name>Mg(2+)</name>
        <dbReference type="ChEBI" id="CHEBI:18420"/>
    </ligand>
</feature>
<evidence type="ECO:0000259" key="19">
    <source>
        <dbReference type="Pfam" id="PF16209"/>
    </source>
</evidence>
<dbReference type="Pfam" id="PF16209">
    <property type="entry name" value="PhoLip_ATPase_N"/>
    <property type="match status" value="1"/>
</dbReference>
<dbReference type="AlphaFoldDB" id="F0Z7G1"/>
<dbReference type="SFLD" id="SFLDS00003">
    <property type="entry name" value="Haloacid_Dehalogenase"/>
    <property type="match status" value="1"/>
</dbReference>
<keyword evidence="22" id="KW-1185">Reference proteome</keyword>
<dbReference type="PANTHER" id="PTHR24092:SF19">
    <property type="entry name" value="PHOSPHOLIPID-TRANSPORTING ATPASE"/>
    <property type="match status" value="1"/>
</dbReference>
<name>F0Z7G1_DICPU</name>
<evidence type="ECO:0000256" key="5">
    <source>
        <dbReference type="ARBA" id="ARBA00022723"/>
    </source>
</evidence>
<feature type="binding site" evidence="14">
    <location>
        <position position="792"/>
    </location>
    <ligand>
        <name>ATP</name>
        <dbReference type="ChEBI" id="CHEBI:30616"/>
    </ligand>
</feature>
<feature type="binding site" evidence="14">
    <location>
        <position position="561"/>
    </location>
    <ligand>
        <name>ATP</name>
        <dbReference type="ChEBI" id="CHEBI:30616"/>
    </ligand>
</feature>
<feature type="transmembrane region" description="Helical" evidence="16">
    <location>
        <begin position="907"/>
        <end position="926"/>
    </location>
</feature>
<dbReference type="SFLD" id="SFLDF00027">
    <property type="entry name" value="p-type_atpase"/>
    <property type="match status" value="1"/>
</dbReference>
<feature type="domain" description="P-type ATPase C-terminal" evidence="20">
    <location>
        <begin position="844"/>
        <end position="1074"/>
    </location>
</feature>
<reference evidence="22" key="1">
    <citation type="journal article" date="2011" name="Genome Biol.">
        <title>Comparative genomics of the social amoebae Dictyostelium discoideum and Dictyostelium purpureum.</title>
        <authorList>
            <consortium name="US DOE Joint Genome Institute (JGI-PGF)"/>
            <person name="Sucgang R."/>
            <person name="Kuo A."/>
            <person name="Tian X."/>
            <person name="Salerno W."/>
            <person name="Parikh A."/>
            <person name="Feasley C.L."/>
            <person name="Dalin E."/>
            <person name="Tu H."/>
            <person name="Huang E."/>
            <person name="Barry K."/>
            <person name="Lindquist E."/>
            <person name="Shapiro H."/>
            <person name="Bruce D."/>
            <person name="Schmutz J."/>
            <person name="Salamov A."/>
            <person name="Fey P."/>
            <person name="Gaudet P."/>
            <person name="Anjard C."/>
            <person name="Babu M.M."/>
            <person name="Basu S."/>
            <person name="Bushmanova Y."/>
            <person name="van der Wel H."/>
            <person name="Katoh-Kurasawa M."/>
            <person name="Dinh C."/>
            <person name="Coutinho P.M."/>
            <person name="Saito T."/>
            <person name="Elias M."/>
            <person name="Schaap P."/>
            <person name="Kay R.R."/>
            <person name="Henrissat B."/>
            <person name="Eichinger L."/>
            <person name="Rivero F."/>
            <person name="Putnam N.H."/>
            <person name="West C.M."/>
            <person name="Loomis W.F."/>
            <person name="Chisholm R.L."/>
            <person name="Shaulsky G."/>
            <person name="Strassmann J.E."/>
            <person name="Queller D.C."/>
            <person name="Kuspa A."/>
            <person name="Grigoriev I.V."/>
        </authorList>
    </citation>
    <scope>NUCLEOTIDE SEQUENCE [LARGE SCALE GENOMIC DNA]</scope>
    <source>
        <strain evidence="22">QSDP1</strain>
    </source>
</reference>
<feature type="transmembrane region" description="Helical" evidence="16">
    <location>
        <begin position="963"/>
        <end position="980"/>
    </location>
</feature>
<dbReference type="EC" id="7.6.2.1" evidence="16"/>
<dbReference type="InterPro" id="IPR044492">
    <property type="entry name" value="P_typ_ATPase_HD_dom"/>
</dbReference>
<feature type="binding site" evidence="14">
    <location>
        <position position="710"/>
    </location>
    <ligand>
        <name>ATP</name>
        <dbReference type="ChEBI" id="CHEBI:30616"/>
    </ligand>
</feature>
<dbReference type="Pfam" id="PF13246">
    <property type="entry name" value="Cation_ATPase"/>
    <property type="match status" value="1"/>
</dbReference>
<feature type="binding site" evidence="14">
    <location>
        <position position="708"/>
    </location>
    <ligand>
        <name>ATP</name>
        <dbReference type="ChEBI" id="CHEBI:30616"/>
    </ligand>
</feature>
<dbReference type="eggNOG" id="KOG0206">
    <property type="taxonomic scope" value="Eukaryota"/>
</dbReference>
<dbReference type="KEGG" id="dpp:DICPUDRAFT_93437"/>
<dbReference type="InterPro" id="IPR023298">
    <property type="entry name" value="ATPase_P-typ_TM_dom_sf"/>
</dbReference>
<dbReference type="SUPFAM" id="SSF81665">
    <property type="entry name" value="Calcium ATPase, transmembrane domain M"/>
    <property type="match status" value="1"/>
</dbReference>
<keyword evidence="5 15" id="KW-0479">Metal-binding</keyword>
<evidence type="ECO:0000256" key="10">
    <source>
        <dbReference type="ARBA" id="ARBA00022989"/>
    </source>
</evidence>
<dbReference type="Pfam" id="PF00122">
    <property type="entry name" value="E1-E2_ATPase"/>
    <property type="match status" value="1"/>
</dbReference>
<dbReference type="Proteomes" id="UP000001064">
    <property type="component" value="Unassembled WGS sequence"/>
</dbReference>
<dbReference type="EMBL" id="GL870946">
    <property type="protein sequence ID" value="EGC40136.1"/>
    <property type="molecule type" value="Genomic_DNA"/>
</dbReference>
<evidence type="ECO:0000256" key="15">
    <source>
        <dbReference type="PIRSR" id="PIRSR606539-3"/>
    </source>
</evidence>
<feature type="transmembrane region" description="Helical" evidence="16">
    <location>
        <begin position="81"/>
        <end position="100"/>
    </location>
</feature>
<dbReference type="GO" id="GO:0000287">
    <property type="term" value="F:magnesium ion binding"/>
    <property type="evidence" value="ECO:0007669"/>
    <property type="project" value="UniProtKB-UniRule"/>
</dbReference>
<feature type="active site" description="4-aspartylphosphate intermediate" evidence="13">
    <location>
        <position position="400"/>
    </location>
</feature>
<evidence type="ECO:0000256" key="9">
    <source>
        <dbReference type="ARBA" id="ARBA00022967"/>
    </source>
</evidence>
<dbReference type="FunFam" id="2.70.150.10:FF:000032">
    <property type="entry name" value="Phospholipid-transporting ATPase"/>
    <property type="match status" value="1"/>
</dbReference>
<gene>
    <name evidence="21" type="ORF">DICPUDRAFT_93437</name>
</gene>
<evidence type="ECO:0000256" key="3">
    <source>
        <dbReference type="ARBA" id="ARBA00008109"/>
    </source>
</evidence>
<dbReference type="OMA" id="HIIANFF"/>
<dbReference type="InterPro" id="IPR018303">
    <property type="entry name" value="ATPase_P-typ_P_site"/>
</dbReference>
<feature type="transmembrane region" description="Helical" evidence="16">
    <location>
        <begin position="288"/>
        <end position="307"/>
    </location>
</feature>
<evidence type="ECO:0000256" key="16">
    <source>
        <dbReference type="RuleBase" id="RU362033"/>
    </source>
</evidence>
<feature type="binding site" evidence="14">
    <location>
        <position position="520"/>
    </location>
    <ligand>
        <name>ATP</name>
        <dbReference type="ChEBI" id="CHEBI:30616"/>
    </ligand>
</feature>
<evidence type="ECO:0000256" key="6">
    <source>
        <dbReference type="ARBA" id="ARBA00022741"/>
    </source>
</evidence>
<dbReference type="InterPro" id="IPR059000">
    <property type="entry name" value="ATPase_P-type_domA"/>
</dbReference>
<feature type="binding site" evidence="14">
    <location>
        <position position="401"/>
    </location>
    <ligand>
        <name>ATP</name>
        <dbReference type="ChEBI" id="CHEBI:30616"/>
    </ligand>
</feature>
<feature type="binding site" evidence="14">
    <location>
        <position position="400"/>
    </location>
    <ligand>
        <name>ATP</name>
        <dbReference type="ChEBI" id="CHEBI:30616"/>
    </ligand>
</feature>
<dbReference type="Pfam" id="PF16212">
    <property type="entry name" value="PhoLip_ATPase_C"/>
    <property type="match status" value="1"/>
</dbReference>
<accession>F0Z7G1</accession>
<dbReference type="Gene3D" id="3.40.1110.10">
    <property type="entry name" value="Calcium-transporting ATPase, cytoplasmic domain N"/>
    <property type="match status" value="1"/>
</dbReference>
<evidence type="ECO:0000256" key="4">
    <source>
        <dbReference type="ARBA" id="ARBA00022692"/>
    </source>
</evidence>
<keyword evidence="6 14" id="KW-0547">Nucleotide-binding</keyword>
<comment type="cofactor">
    <cofactor evidence="15">
        <name>Mg(2+)</name>
        <dbReference type="ChEBI" id="CHEBI:18420"/>
    </cofactor>
</comment>
<evidence type="ECO:0000256" key="7">
    <source>
        <dbReference type="ARBA" id="ARBA00022840"/>
    </source>
</evidence>
<dbReference type="VEuPathDB" id="AmoebaDB:DICPUDRAFT_93437"/>
<dbReference type="InterPro" id="IPR023214">
    <property type="entry name" value="HAD_sf"/>
</dbReference>
<evidence type="ECO:0000256" key="1">
    <source>
        <dbReference type="ARBA" id="ARBA00004141"/>
    </source>
</evidence>
<dbReference type="SFLD" id="SFLDG00002">
    <property type="entry name" value="C1.7:_P-type_atpase_like"/>
    <property type="match status" value="1"/>
</dbReference>
<dbReference type="GO" id="GO:0005524">
    <property type="term" value="F:ATP binding"/>
    <property type="evidence" value="ECO:0007669"/>
    <property type="project" value="UniProtKB-UniRule"/>
</dbReference>
<feature type="binding site" evidence="15">
    <location>
        <position position="821"/>
    </location>
    <ligand>
        <name>Mg(2+)</name>
        <dbReference type="ChEBI" id="CHEBI:18420"/>
    </ligand>
</feature>
<dbReference type="InParanoid" id="F0Z7G1"/>
<feature type="transmembrane region" description="Helical" evidence="16">
    <location>
        <begin position="58"/>
        <end position="75"/>
    </location>
</feature>
<feature type="transmembrane region" description="Helical" evidence="16">
    <location>
        <begin position="1005"/>
        <end position="1025"/>
    </location>
</feature>
<comment type="subcellular location">
    <subcellularLocation>
        <location evidence="2">Endomembrane system</location>
    </subcellularLocation>
    <subcellularLocation>
        <location evidence="1 16">Membrane</location>
        <topology evidence="1 16">Multi-pass membrane protein</topology>
    </subcellularLocation>
</comment>
<dbReference type="Gene3D" id="2.70.150.10">
    <property type="entry name" value="Calcium-transporting ATPase, cytoplasmic transduction domain A"/>
    <property type="match status" value="1"/>
</dbReference>
<feature type="binding site" evidence="15">
    <location>
        <position position="400"/>
    </location>
    <ligand>
        <name>Mg(2+)</name>
        <dbReference type="ChEBI" id="CHEBI:18420"/>
    </ligand>
</feature>
<dbReference type="InterPro" id="IPR032630">
    <property type="entry name" value="P_typ_ATPase_c"/>
</dbReference>
<comment type="similarity">
    <text evidence="3 16">Belongs to the cation transport ATPase (P-type) (TC 3.A.3) family. Type IV subfamily.</text>
</comment>
<dbReference type="InterPro" id="IPR006539">
    <property type="entry name" value="P-type_ATPase_IV"/>
</dbReference>
<feature type="region of interest" description="Disordered" evidence="17">
    <location>
        <begin position="1204"/>
        <end position="1225"/>
    </location>
</feature>
<dbReference type="GO" id="GO:0005886">
    <property type="term" value="C:plasma membrane"/>
    <property type="evidence" value="ECO:0000318"/>
    <property type="project" value="GO_Central"/>
</dbReference>
<evidence type="ECO:0000256" key="14">
    <source>
        <dbReference type="PIRSR" id="PIRSR606539-2"/>
    </source>
</evidence>
<dbReference type="NCBIfam" id="TIGR01494">
    <property type="entry name" value="ATPase_P-type"/>
    <property type="match status" value="1"/>
</dbReference>
<proteinExistence type="inferred from homology"/>
<dbReference type="GO" id="GO:0016887">
    <property type="term" value="F:ATP hydrolysis activity"/>
    <property type="evidence" value="ECO:0007669"/>
    <property type="project" value="InterPro"/>
</dbReference>
<feature type="binding site" evidence="14">
    <location>
        <position position="820"/>
    </location>
    <ligand>
        <name>ATP</name>
        <dbReference type="ChEBI" id="CHEBI:30616"/>
    </ligand>
</feature>
<dbReference type="PROSITE" id="PS00154">
    <property type="entry name" value="ATPASE_E1_E2"/>
    <property type="match status" value="1"/>
</dbReference>
<keyword evidence="10 16" id="KW-1133">Transmembrane helix</keyword>
<evidence type="ECO:0000256" key="12">
    <source>
        <dbReference type="ARBA" id="ARBA00034036"/>
    </source>
</evidence>
<dbReference type="PRINTS" id="PR00119">
    <property type="entry name" value="CATATPASE"/>
</dbReference>
<dbReference type="InterPro" id="IPR008250">
    <property type="entry name" value="ATPase_P-typ_transduc_dom_A_sf"/>
</dbReference>
<evidence type="ECO:0000256" key="11">
    <source>
        <dbReference type="ARBA" id="ARBA00023136"/>
    </source>
</evidence>
<dbReference type="SUPFAM" id="SSF56784">
    <property type="entry name" value="HAD-like"/>
    <property type="match status" value="1"/>
</dbReference>
<dbReference type="FunFam" id="3.40.50.1000:FF:000084">
    <property type="entry name" value="Phospholipid-transporting ATPase"/>
    <property type="match status" value="1"/>
</dbReference>
<dbReference type="Gene3D" id="3.40.50.1000">
    <property type="entry name" value="HAD superfamily/HAD-like"/>
    <property type="match status" value="1"/>
</dbReference>
<dbReference type="GeneID" id="10509231"/>
<dbReference type="FunCoup" id="F0Z7G1">
    <property type="interactions" value="15"/>
</dbReference>
<feature type="domain" description="P-type ATPase A" evidence="18">
    <location>
        <begin position="114"/>
        <end position="191"/>
    </location>
</feature>